<dbReference type="Proteomes" id="UP001184614">
    <property type="component" value="Unassembled WGS sequence"/>
</dbReference>
<protein>
    <submittedName>
        <fullName evidence="1">Uncharacterized protein</fullName>
    </submittedName>
</protein>
<sequence length="75" mass="8417">MYISVADVLRQSFCDEFADKTGMSKQLRDSFGQSANCHTTKQNLYPKSPAPRARFGANLTGRFFHGFTNPLEEAL</sequence>
<evidence type="ECO:0000313" key="1">
    <source>
        <dbReference type="EMBL" id="MDR6434809.1"/>
    </source>
</evidence>
<evidence type="ECO:0000313" key="2">
    <source>
        <dbReference type="Proteomes" id="UP001184614"/>
    </source>
</evidence>
<comment type="caution">
    <text evidence="1">The sequence shown here is derived from an EMBL/GenBank/DDBJ whole genome shotgun (WGS) entry which is preliminary data.</text>
</comment>
<reference evidence="1 2" key="1">
    <citation type="submission" date="2023-07" db="EMBL/GenBank/DDBJ databases">
        <title>Sorghum-associated microbial communities from plants grown in Nebraska, USA.</title>
        <authorList>
            <person name="Schachtman D."/>
        </authorList>
    </citation>
    <scope>NUCLEOTIDE SEQUENCE [LARGE SCALE GENOMIC DNA]</scope>
    <source>
        <strain evidence="1 2">DS1730</strain>
    </source>
</reference>
<gene>
    <name evidence="1" type="ORF">J2782_004562</name>
</gene>
<keyword evidence="2" id="KW-1185">Reference proteome</keyword>
<dbReference type="RefSeq" id="WP_310016340.1">
    <property type="nucleotide sequence ID" value="NZ_JAVDQT010000016.1"/>
</dbReference>
<accession>A0ABU1MFG7</accession>
<dbReference type="EMBL" id="JAVDQT010000016">
    <property type="protein sequence ID" value="MDR6434809.1"/>
    <property type="molecule type" value="Genomic_DNA"/>
</dbReference>
<name>A0ABU1MFG7_9HYPH</name>
<proteinExistence type="predicted"/>
<organism evidence="1 2">
    <name type="scientific">Brucella pseudogrignonensis</name>
    <dbReference type="NCBI Taxonomy" id="419475"/>
    <lineage>
        <taxon>Bacteria</taxon>
        <taxon>Pseudomonadati</taxon>
        <taxon>Pseudomonadota</taxon>
        <taxon>Alphaproteobacteria</taxon>
        <taxon>Hyphomicrobiales</taxon>
        <taxon>Brucellaceae</taxon>
        <taxon>Brucella/Ochrobactrum group</taxon>
        <taxon>Brucella</taxon>
    </lineage>
</organism>